<evidence type="ECO:0000259" key="5">
    <source>
        <dbReference type="PROSITE" id="PS00624"/>
    </source>
</evidence>
<feature type="chain" id="PRO_5008399614" description="Glucose-methanol-choline oxidoreductase N-terminal domain-containing protein" evidence="4">
    <location>
        <begin position="18"/>
        <end position="621"/>
    </location>
</feature>
<feature type="active site" description="Proton donor" evidence="2">
    <location>
        <position position="554"/>
    </location>
</feature>
<accession>A0A1A9VSG4</accession>
<dbReference type="InterPro" id="IPR007867">
    <property type="entry name" value="GMC_OxRtase_C"/>
</dbReference>
<dbReference type="PANTHER" id="PTHR11552:SF158">
    <property type="entry name" value="GH23626P-RELATED"/>
    <property type="match status" value="1"/>
</dbReference>
<comment type="cofactor">
    <cofactor evidence="3">
        <name>FAD</name>
        <dbReference type="ChEBI" id="CHEBI:57692"/>
    </cofactor>
</comment>
<dbReference type="Gene3D" id="3.30.560.10">
    <property type="entry name" value="Glucose Oxidase, domain 3"/>
    <property type="match status" value="1"/>
</dbReference>
<evidence type="ECO:0000313" key="7">
    <source>
        <dbReference type="Proteomes" id="UP000078200"/>
    </source>
</evidence>
<dbReference type="Pfam" id="PF00732">
    <property type="entry name" value="GMC_oxred_N"/>
    <property type="match status" value="1"/>
</dbReference>
<dbReference type="SUPFAM" id="SSF51905">
    <property type="entry name" value="FAD/NAD(P)-binding domain"/>
    <property type="match status" value="1"/>
</dbReference>
<evidence type="ECO:0000256" key="1">
    <source>
        <dbReference type="ARBA" id="ARBA00010790"/>
    </source>
</evidence>
<dbReference type="InterPro" id="IPR036188">
    <property type="entry name" value="FAD/NAD-bd_sf"/>
</dbReference>
<dbReference type="Proteomes" id="UP000078200">
    <property type="component" value="Unassembled WGS sequence"/>
</dbReference>
<dbReference type="InterPro" id="IPR000172">
    <property type="entry name" value="GMC_OxRdtase_N"/>
</dbReference>
<keyword evidence="4" id="KW-0732">Signal</keyword>
<sequence length="621" mass="70146">MKANLVLSGLLWITVVGEIENDYGDGNILLSLLQFLQDGQNNLSLEYMDNEVTFLQAYDFIVVGAGTAGCALAARLSENPQWKILLLEAGGPETLVMDVPGFVHFLQMNPELNWKYRTEPSKTYCLGLKDNRCNWPRGKVMGGSSVLNYMMYTRGNRRDYDNWAQMGNEGWSYENVLPYFKKLEGSTIADADQAYVGRNGPVKVSYSTPHTSLADTFIRAHQEAGMKYRDYNGRIQTSVSHLQSTIYKGMRWSSNRAYLYPLKGKRPNLHVRKYALVTKVLIDADLKRAYGVLFETRNKTYQVLARKEVILSAGAINSPHLLMLSGVGPAKHLREMQIKPLADLAVGYNLQDHYAPWITFYTNVSSLHLKTFLSVKNIVNLQDRKSGPLTSPSGVEAISFFDLDHPAEEDGWPDMELFLVSGGLHINPPIAVGFGLRPDLFNYLYEDILKHDSDTFLIFPMILKPKSRGRIKLKSKNPHEYPLIYPNYLAHPYDVDIMVRGILKVLNIAEQPAFRKINATLLDRLIPACQSYGNASSRAYWECYGRHFTQTIYHYSGTVKMGPANDRTAVVDARLRVYGIRDLRVVDASIMPQLIAAHPNAPTYMIAEKAADMIKEDYNAL</sequence>
<feature type="signal peptide" evidence="4">
    <location>
        <begin position="1"/>
        <end position="17"/>
    </location>
</feature>
<evidence type="ECO:0000256" key="3">
    <source>
        <dbReference type="PIRSR" id="PIRSR000137-2"/>
    </source>
</evidence>
<feature type="binding site" evidence="3">
    <location>
        <position position="277"/>
    </location>
    <ligand>
        <name>FAD</name>
        <dbReference type="ChEBI" id="CHEBI:57692"/>
    </ligand>
</feature>
<feature type="domain" description="Glucose-methanol-choline oxidoreductase N-terminal" evidence="5">
    <location>
        <begin position="314"/>
        <end position="328"/>
    </location>
</feature>
<keyword evidence="7" id="KW-1185">Reference proteome</keyword>
<evidence type="ECO:0000313" key="6">
    <source>
        <dbReference type="EnsemblMetazoa" id="GAUT046008-PA"/>
    </source>
</evidence>
<organism evidence="6 7">
    <name type="scientific">Glossina austeni</name>
    <name type="common">Savannah tsetse fly</name>
    <dbReference type="NCBI Taxonomy" id="7395"/>
    <lineage>
        <taxon>Eukaryota</taxon>
        <taxon>Metazoa</taxon>
        <taxon>Ecdysozoa</taxon>
        <taxon>Arthropoda</taxon>
        <taxon>Hexapoda</taxon>
        <taxon>Insecta</taxon>
        <taxon>Pterygota</taxon>
        <taxon>Neoptera</taxon>
        <taxon>Endopterygota</taxon>
        <taxon>Diptera</taxon>
        <taxon>Brachycera</taxon>
        <taxon>Muscomorpha</taxon>
        <taxon>Hippoboscoidea</taxon>
        <taxon>Glossinidae</taxon>
        <taxon>Glossina</taxon>
    </lineage>
</organism>
<evidence type="ECO:0000256" key="4">
    <source>
        <dbReference type="SAM" id="SignalP"/>
    </source>
</evidence>
<dbReference type="Gene3D" id="3.50.50.60">
    <property type="entry name" value="FAD/NAD(P)-binding domain"/>
    <property type="match status" value="1"/>
</dbReference>
<reference evidence="6" key="1">
    <citation type="submission" date="2020-05" db="UniProtKB">
        <authorList>
            <consortium name="EnsemblMetazoa"/>
        </authorList>
    </citation>
    <scope>IDENTIFICATION</scope>
    <source>
        <strain evidence="6">TTRI</strain>
    </source>
</reference>
<feature type="binding site" evidence="3">
    <location>
        <position position="140"/>
    </location>
    <ligand>
        <name>FAD</name>
        <dbReference type="ChEBI" id="CHEBI:57692"/>
    </ligand>
</feature>
<dbReference type="AlphaFoldDB" id="A0A1A9VSG4"/>
<dbReference type="InterPro" id="IPR012132">
    <property type="entry name" value="GMC_OxRdtase"/>
</dbReference>
<comment type="similarity">
    <text evidence="1">Belongs to the GMC oxidoreductase family.</text>
</comment>
<dbReference type="VEuPathDB" id="VectorBase:GAUT046008"/>
<dbReference type="SUPFAM" id="SSF54373">
    <property type="entry name" value="FAD-linked reductases, C-terminal domain"/>
    <property type="match status" value="1"/>
</dbReference>
<dbReference type="PROSITE" id="PS00624">
    <property type="entry name" value="GMC_OXRED_2"/>
    <property type="match status" value="1"/>
</dbReference>
<keyword evidence="3" id="KW-0285">Flavoprotein</keyword>
<feature type="active site" description="Proton acceptor" evidence="2">
    <location>
        <position position="598"/>
    </location>
</feature>
<keyword evidence="3" id="KW-0274">FAD</keyword>
<dbReference type="GO" id="GO:0016614">
    <property type="term" value="F:oxidoreductase activity, acting on CH-OH group of donors"/>
    <property type="evidence" value="ECO:0007669"/>
    <property type="project" value="InterPro"/>
</dbReference>
<protein>
    <recommendedName>
        <fullName evidence="5">Glucose-methanol-choline oxidoreductase N-terminal domain-containing protein</fullName>
    </recommendedName>
</protein>
<name>A0A1A9VSG4_GLOAU</name>
<dbReference type="EnsemblMetazoa" id="GAUT046008-RA">
    <property type="protein sequence ID" value="GAUT046008-PA"/>
    <property type="gene ID" value="GAUT046008"/>
</dbReference>
<dbReference type="PANTHER" id="PTHR11552">
    <property type="entry name" value="GLUCOSE-METHANOL-CHOLINE GMC OXIDOREDUCTASE"/>
    <property type="match status" value="1"/>
</dbReference>
<evidence type="ECO:0000256" key="2">
    <source>
        <dbReference type="PIRSR" id="PIRSR000137-1"/>
    </source>
</evidence>
<proteinExistence type="inferred from homology"/>
<dbReference type="STRING" id="7395.A0A1A9VSG4"/>
<dbReference type="Pfam" id="PF05199">
    <property type="entry name" value="GMC_oxred_C"/>
    <property type="match status" value="1"/>
</dbReference>
<dbReference type="PIRSF" id="PIRSF000137">
    <property type="entry name" value="Alcohol_oxidase"/>
    <property type="match status" value="1"/>
</dbReference>
<dbReference type="GO" id="GO:0050660">
    <property type="term" value="F:flavin adenine dinucleotide binding"/>
    <property type="evidence" value="ECO:0007669"/>
    <property type="project" value="InterPro"/>
</dbReference>